<gene>
    <name evidence="8" type="ORF">MDA_GLEAN10015862</name>
</gene>
<organism evidence="8 9">
    <name type="scientific">Myotis davidii</name>
    <name type="common">David's myotis</name>
    <dbReference type="NCBI Taxonomy" id="225400"/>
    <lineage>
        <taxon>Eukaryota</taxon>
        <taxon>Metazoa</taxon>
        <taxon>Chordata</taxon>
        <taxon>Craniata</taxon>
        <taxon>Vertebrata</taxon>
        <taxon>Euteleostomi</taxon>
        <taxon>Mammalia</taxon>
        <taxon>Eutheria</taxon>
        <taxon>Laurasiatheria</taxon>
        <taxon>Chiroptera</taxon>
        <taxon>Yangochiroptera</taxon>
        <taxon>Vespertilionidae</taxon>
        <taxon>Myotis</taxon>
    </lineage>
</organism>
<evidence type="ECO:0000313" key="9">
    <source>
        <dbReference type="Proteomes" id="UP000010556"/>
    </source>
</evidence>
<evidence type="ECO:0000313" key="8">
    <source>
        <dbReference type="EMBL" id="ELK26803.1"/>
    </source>
</evidence>
<dbReference type="PANTHER" id="PTHR45699">
    <property type="entry name" value="60S ACIDIC RIBOSOMAL PROTEIN P0"/>
    <property type="match status" value="1"/>
</dbReference>
<dbReference type="EMBL" id="KB110794">
    <property type="protein sequence ID" value="ELK26803.1"/>
    <property type="molecule type" value="Genomic_DNA"/>
</dbReference>
<keyword evidence="4" id="KW-0687">Ribonucleoprotein</keyword>
<dbReference type="AlphaFoldDB" id="L5LMT4"/>
<evidence type="ECO:0000256" key="1">
    <source>
        <dbReference type="ARBA" id="ARBA00002200"/>
    </source>
</evidence>
<evidence type="ECO:0000256" key="2">
    <source>
        <dbReference type="ARBA" id="ARBA00008889"/>
    </source>
</evidence>
<feature type="region of interest" description="Disordered" evidence="7">
    <location>
        <begin position="1"/>
        <end position="46"/>
    </location>
</feature>
<accession>L5LMT4</accession>
<evidence type="ECO:0000256" key="4">
    <source>
        <dbReference type="ARBA" id="ARBA00023274"/>
    </source>
</evidence>
<evidence type="ECO:0000256" key="3">
    <source>
        <dbReference type="ARBA" id="ARBA00022980"/>
    </source>
</evidence>
<evidence type="ECO:0000256" key="5">
    <source>
        <dbReference type="ARBA" id="ARBA00035202"/>
    </source>
</evidence>
<dbReference type="InterPro" id="IPR050323">
    <property type="entry name" value="Ribosomal_protein_uL10"/>
</dbReference>
<dbReference type="GO" id="GO:0000027">
    <property type="term" value="P:ribosomal large subunit assembly"/>
    <property type="evidence" value="ECO:0007669"/>
    <property type="project" value="TreeGrafter"/>
</dbReference>
<reference evidence="9" key="1">
    <citation type="journal article" date="2013" name="Science">
        <title>Comparative analysis of bat genomes provides insight into the evolution of flight and immunity.</title>
        <authorList>
            <person name="Zhang G."/>
            <person name="Cowled C."/>
            <person name="Shi Z."/>
            <person name="Huang Z."/>
            <person name="Bishop-Lilly K.A."/>
            <person name="Fang X."/>
            <person name="Wynne J.W."/>
            <person name="Xiong Z."/>
            <person name="Baker M.L."/>
            <person name="Zhao W."/>
            <person name="Tachedjian M."/>
            <person name="Zhu Y."/>
            <person name="Zhou P."/>
            <person name="Jiang X."/>
            <person name="Ng J."/>
            <person name="Yang L."/>
            <person name="Wu L."/>
            <person name="Xiao J."/>
            <person name="Feng Y."/>
            <person name="Chen Y."/>
            <person name="Sun X."/>
            <person name="Zhang Y."/>
            <person name="Marsh G.A."/>
            <person name="Crameri G."/>
            <person name="Broder C.C."/>
            <person name="Frey K.G."/>
            <person name="Wang L.F."/>
            <person name="Wang J."/>
        </authorList>
    </citation>
    <scope>NUCLEOTIDE SEQUENCE [LARGE SCALE GENOMIC DNA]</scope>
</reference>
<dbReference type="GO" id="GO:0003735">
    <property type="term" value="F:structural constituent of ribosome"/>
    <property type="evidence" value="ECO:0007669"/>
    <property type="project" value="TreeGrafter"/>
</dbReference>
<dbReference type="InterPro" id="IPR043141">
    <property type="entry name" value="Ribosomal_uL10-like_sf"/>
</dbReference>
<evidence type="ECO:0000256" key="7">
    <source>
        <dbReference type="SAM" id="MobiDB-lite"/>
    </source>
</evidence>
<comment type="similarity">
    <text evidence="2">Belongs to the universal ribosomal protein uL10 family.</text>
</comment>
<evidence type="ECO:0000256" key="6">
    <source>
        <dbReference type="ARBA" id="ARBA00035444"/>
    </source>
</evidence>
<dbReference type="Proteomes" id="UP000010556">
    <property type="component" value="Unassembled WGS sequence"/>
</dbReference>
<sequence>MWAPSRGSRSACPSTGGWGADGQEHHDVQGHPRTPGKQPSSGETAASYRGNVGFVFTKEGLTEISDTLLANKCQLLPVLVPLPRVNSVPAQNTGLGPEKTSFFQALGITTDISRAPLKS</sequence>
<proteinExistence type="inferred from homology"/>
<dbReference type="GO" id="GO:0022625">
    <property type="term" value="C:cytosolic large ribosomal subunit"/>
    <property type="evidence" value="ECO:0007669"/>
    <property type="project" value="TreeGrafter"/>
</dbReference>
<protein>
    <recommendedName>
        <fullName evidence="5">Large ribosomal subunit protein uL10</fullName>
    </recommendedName>
    <alternativeName>
        <fullName evidence="6">60S acidic ribosomal protein P0</fullName>
    </alternativeName>
</protein>
<dbReference type="Gene3D" id="3.30.70.1730">
    <property type="match status" value="1"/>
</dbReference>
<keyword evidence="9" id="KW-1185">Reference proteome</keyword>
<dbReference type="GO" id="GO:0070180">
    <property type="term" value="F:large ribosomal subunit rRNA binding"/>
    <property type="evidence" value="ECO:0007669"/>
    <property type="project" value="TreeGrafter"/>
</dbReference>
<name>L5LMT4_MYODS</name>
<keyword evidence="3 8" id="KW-0689">Ribosomal protein</keyword>
<dbReference type="GO" id="GO:0002181">
    <property type="term" value="P:cytoplasmic translation"/>
    <property type="evidence" value="ECO:0007669"/>
    <property type="project" value="TreeGrafter"/>
</dbReference>
<dbReference type="PANTHER" id="PTHR45699:SF3">
    <property type="entry name" value="LARGE RIBOSOMAL SUBUNIT PROTEIN UL10"/>
    <property type="match status" value="1"/>
</dbReference>
<comment type="function">
    <text evidence="1">Ribosomal protein P0 is the functional equivalent of E.coli protein L10.</text>
</comment>